<evidence type="ECO:0000313" key="9">
    <source>
        <dbReference type="Proteomes" id="UP000094869"/>
    </source>
</evidence>
<dbReference type="FunFam" id="3.40.50.300:FF:000032">
    <property type="entry name" value="Export ABC transporter ATP-binding protein"/>
    <property type="match status" value="1"/>
</dbReference>
<dbReference type="PANTHER" id="PTHR42798:SF7">
    <property type="entry name" value="ALPHA-D-RIBOSE 1-METHYLPHOSPHONATE 5-TRIPHOSPHATE SYNTHASE SUBUNIT PHNL"/>
    <property type="match status" value="1"/>
</dbReference>
<feature type="domain" description="ABC transporter" evidence="5">
    <location>
        <begin position="21"/>
        <end position="260"/>
    </location>
</feature>
<keyword evidence="3" id="KW-0547">Nucleotide-binding</keyword>
<sequence>MLLSKTERWWSKLGSGNKILLQVENIEKYYGNQGSVTKALNQLSFHVREGEYISIMGASGSGKTTLLNCLSTIDTVSAGHIILDGRDITDIRENEIAEFRRDNLGFVFQEYNLLDTLTLEENVALPLTIKGLNSEEIDKRVRDTADKLHISDVLEKFPYQVSGGQKQRCAFARAVICRPKMIMADEPTGALDSHSSRVLLEIIAQLNKDMGTTVFMVTHDAFCSSYADRILFLKDGKIFNEIRKGEKTRSVFYHEILDVLSLLGGEGIC</sequence>
<evidence type="ECO:0000313" key="6">
    <source>
        <dbReference type="EMBL" id="ODR50712.1"/>
    </source>
</evidence>
<dbReference type="SUPFAM" id="SSF52540">
    <property type="entry name" value="P-loop containing nucleoside triphosphate hydrolases"/>
    <property type="match status" value="1"/>
</dbReference>
<dbReference type="CDD" id="cd03255">
    <property type="entry name" value="ABC_MJ0796_LolCDE_FtsE"/>
    <property type="match status" value="1"/>
</dbReference>
<dbReference type="EMBL" id="MEHD01000005">
    <property type="protein sequence ID" value="ODR61893.1"/>
    <property type="molecule type" value="Genomic_DNA"/>
</dbReference>
<accession>A0A1E3UH82</accession>
<evidence type="ECO:0000313" key="7">
    <source>
        <dbReference type="EMBL" id="ODR61893.1"/>
    </source>
</evidence>
<gene>
    <name evidence="6" type="ORF">BEI59_15210</name>
    <name evidence="7" type="ORF">BEI63_00715</name>
</gene>
<comment type="caution">
    <text evidence="6">The sequence shown here is derived from an EMBL/GenBank/DDBJ whole genome shotgun (WGS) entry which is preliminary data.</text>
</comment>
<evidence type="ECO:0000256" key="3">
    <source>
        <dbReference type="ARBA" id="ARBA00022741"/>
    </source>
</evidence>
<keyword evidence="9" id="KW-1185">Reference proteome</keyword>
<evidence type="ECO:0000313" key="8">
    <source>
        <dbReference type="Proteomes" id="UP000094271"/>
    </source>
</evidence>
<proteinExistence type="inferred from homology"/>
<dbReference type="InterPro" id="IPR003439">
    <property type="entry name" value="ABC_transporter-like_ATP-bd"/>
</dbReference>
<dbReference type="GO" id="GO:0016887">
    <property type="term" value="F:ATP hydrolysis activity"/>
    <property type="evidence" value="ECO:0007669"/>
    <property type="project" value="InterPro"/>
</dbReference>
<keyword evidence="2" id="KW-0813">Transport</keyword>
<dbReference type="Gene3D" id="3.40.50.300">
    <property type="entry name" value="P-loop containing nucleotide triphosphate hydrolases"/>
    <property type="match status" value="1"/>
</dbReference>
<dbReference type="PROSITE" id="PS50893">
    <property type="entry name" value="ABC_TRANSPORTER_2"/>
    <property type="match status" value="1"/>
</dbReference>
<dbReference type="EMBL" id="MEHA01000010">
    <property type="protein sequence ID" value="ODR50712.1"/>
    <property type="molecule type" value="Genomic_DNA"/>
</dbReference>
<reference evidence="7 9" key="1">
    <citation type="submission" date="2016-08" db="EMBL/GenBank/DDBJ databases">
        <title>Characterization of Isolates of Eisenbergiella tayi Derived from Blood Cultures, Using Whole Genome Sequencing.</title>
        <authorList>
            <person name="Bernier A.-M."/>
            <person name="Burdz T."/>
            <person name="Wiebe D."/>
            <person name="Bernard K."/>
        </authorList>
    </citation>
    <scope>NUCLEOTIDE SEQUENCE [LARGE SCALE GENOMIC DNA]</scope>
    <source>
        <strain evidence="7 9">NML120146</strain>
    </source>
</reference>
<dbReference type="GO" id="GO:0022857">
    <property type="term" value="F:transmembrane transporter activity"/>
    <property type="evidence" value="ECO:0007669"/>
    <property type="project" value="UniProtKB-ARBA"/>
</dbReference>
<keyword evidence="4 6" id="KW-0067">ATP-binding</keyword>
<dbReference type="InterPro" id="IPR027417">
    <property type="entry name" value="P-loop_NTPase"/>
</dbReference>
<dbReference type="AlphaFoldDB" id="A0A1E3UH82"/>
<evidence type="ECO:0000256" key="4">
    <source>
        <dbReference type="ARBA" id="ARBA00022840"/>
    </source>
</evidence>
<protein>
    <submittedName>
        <fullName evidence="6">Multidrug ABC transporter ATP-binding protein</fullName>
    </submittedName>
</protein>
<reference evidence="6 8" key="2">
    <citation type="submission" date="2016-08" db="EMBL/GenBank/DDBJ databases">
        <authorList>
            <person name="Seilhamer J.J."/>
        </authorList>
    </citation>
    <scope>NUCLEOTIDE SEQUENCE [LARGE SCALE GENOMIC DNA]</scope>
    <source>
        <strain evidence="6 8">NML150140-1</strain>
    </source>
</reference>
<dbReference type="InterPro" id="IPR003593">
    <property type="entry name" value="AAA+_ATPase"/>
</dbReference>
<dbReference type="PANTHER" id="PTHR42798">
    <property type="entry name" value="LIPOPROTEIN-RELEASING SYSTEM ATP-BINDING PROTEIN LOLD"/>
    <property type="match status" value="1"/>
</dbReference>
<dbReference type="GO" id="GO:0098796">
    <property type="term" value="C:membrane protein complex"/>
    <property type="evidence" value="ECO:0007669"/>
    <property type="project" value="UniProtKB-ARBA"/>
</dbReference>
<dbReference type="Pfam" id="PF00005">
    <property type="entry name" value="ABC_tran"/>
    <property type="match status" value="1"/>
</dbReference>
<evidence type="ECO:0000259" key="5">
    <source>
        <dbReference type="PROSITE" id="PS50893"/>
    </source>
</evidence>
<dbReference type="SMART" id="SM00382">
    <property type="entry name" value="AAA"/>
    <property type="match status" value="1"/>
</dbReference>
<comment type="similarity">
    <text evidence="1">Belongs to the ABC transporter superfamily.</text>
</comment>
<evidence type="ECO:0000256" key="2">
    <source>
        <dbReference type="ARBA" id="ARBA00022448"/>
    </source>
</evidence>
<dbReference type="InterPro" id="IPR017911">
    <property type="entry name" value="MacB-like_ATP-bd"/>
</dbReference>
<evidence type="ECO:0000256" key="1">
    <source>
        <dbReference type="ARBA" id="ARBA00005417"/>
    </source>
</evidence>
<dbReference type="RefSeq" id="WP_069155281.1">
    <property type="nucleotide sequence ID" value="NZ_DAWDRA010000073.1"/>
</dbReference>
<dbReference type="GO" id="GO:0005524">
    <property type="term" value="F:ATP binding"/>
    <property type="evidence" value="ECO:0007669"/>
    <property type="project" value="UniProtKB-KW"/>
</dbReference>
<dbReference type="Proteomes" id="UP000094869">
    <property type="component" value="Unassembled WGS sequence"/>
</dbReference>
<name>A0A1E3UH82_9FIRM</name>
<organism evidence="6 8">
    <name type="scientific">Eisenbergiella tayi</name>
    <dbReference type="NCBI Taxonomy" id="1432052"/>
    <lineage>
        <taxon>Bacteria</taxon>
        <taxon>Bacillati</taxon>
        <taxon>Bacillota</taxon>
        <taxon>Clostridia</taxon>
        <taxon>Lachnospirales</taxon>
        <taxon>Lachnospiraceae</taxon>
        <taxon>Eisenbergiella</taxon>
    </lineage>
</organism>
<dbReference type="Proteomes" id="UP000094271">
    <property type="component" value="Unassembled WGS sequence"/>
</dbReference>